<evidence type="ECO:0000256" key="1">
    <source>
        <dbReference type="SAM" id="MobiDB-lite"/>
    </source>
</evidence>
<dbReference type="AlphaFoldDB" id="A0A4Z1BM21"/>
<feature type="region of interest" description="Disordered" evidence="1">
    <location>
        <begin position="246"/>
        <end position="267"/>
    </location>
</feature>
<dbReference type="EMBL" id="SRPG01000054">
    <property type="protein sequence ID" value="TGN62161.1"/>
    <property type="molecule type" value="Genomic_DNA"/>
</dbReference>
<dbReference type="RefSeq" id="WP_135817113.1">
    <property type="nucleotide sequence ID" value="NZ_SRPG01000054.1"/>
</dbReference>
<sequence length="346" mass="37290">MVVIGGSNSLLRDGWVDQLKQLHPDPAGVLNLSIGAATTAMGLFRLLGASDLPPGSVIFWEYSLNESNYLAHGQTAELLMHHTSWLFEICARRQIRVLPVLLYNRAEAAGDEESPYRALLADLLARRGLAALDAQALWKRDFAHLPVAQLYRDNPHYATDTGFPAALARAALTRAASARVPRPDPSAFAGKDLRIVAPQNVAPVPFANRILSCDMFPLRQDLHVPLTGRLLACFLISSPSGPAISFRAGRDSRGPYSTRISSRESGPPRQLKHLLLWSPQSPPLVATGDLAVTLHASVRGRPIVQHTMAWSRRDEDAEPSSPAGPGGLIGVLAETDDQGGPPGLPS</sequence>
<dbReference type="SUPFAM" id="SSF52266">
    <property type="entry name" value="SGNH hydrolase"/>
    <property type="match status" value="1"/>
</dbReference>
<dbReference type="GO" id="GO:0016788">
    <property type="term" value="F:hydrolase activity, acting on ester bonds"/>
    <property type="evidence" value="ECO:0007669"/>
    <property type="project" value="UniProtKB-ARBA"/>
</dbReference>
<dbReference type="OrthoDB" id="7769526at2"/>
<keyword evidence="3" id="KW-1185">Reference proteome</keyword>
<feature type="region of interest" description="Disordered" evidence="1">
    <location>
        <begin position="311"/>
        <end position="346"/>
    </location>
</feature>
<accession>A0A4Z1BM21</accession>
<organism evidence="2 3">
    <name type="scientific">Paracoccus liaowanqingii</name>
    <dbReference type="NCBI Taxonomy" id="2560053"/>
    <lineage>
        <taxon>Bacteria</taxon>
        <taxon>Pseudomonadati</taxon>
        <taxon>Pseudomonadota</taxon>
        <taxon>Alphaproteobacteria</taxon>
        <taxon>Rhodobacterales</taxon>
        <taxon>Paracoccaceae</taxon>
        <taxon>Paracoccus</taxon>
    </lineage>
</organism>
<evidence type="ECO:0008006" key="4">
    <source>
        <dbReference type="Google" id="ProtNLM"/>
    </source>
</evidence>
<dbReference type="Gene3D" id="3.40.50.1110">
    <property type="entry name" value="SGNH hydrolase"/>
    <property type="match status" value="1"/>
</dbReference>
<dbReference type="InterPro" id="IPR036514">
    <property type="entry name" value="SGNH_hydro_sf"/>
</dbReference>
<dbReference type="Proteomes" id="UP000297972">
    <property type="component" value="Unassembled WGS sequence"/>
</dbReference>
<proteinExistence type="predicted"/>
<protein>
    <recommendedName>
        <fullName evidence="4">SGNH/GDSL hydrolase family protein</fullName>
    </recommendedName>
</protein>
<evidence type="ECO:0000313" key="3">
    <source>
        <dbReference type="Proteomes" id="UP000297972"/>
    </source>
</evidence>
<comment type="caution">
    <text evidence="2">The sequence shown here is derived from an EMBL/GenBank/DDBJ whole genome shotgun (WGS) entry which is preliminary data.</text>
</comment>
<name>A0A4Z1BM21_9RHOB</name>
<evidence type="ECO:0000313" key="2">
    <source>
        <dbReference type="EMBL" id="TGN62161.1"/>
    </source>
</evidence>
<reference evidence="2 3" key="1">
    <citation type="submission" date="2019-03" db="EMBL/GenBank/DDBJ databases">
        <authorList>
            <person name="Li J."/>
        </authorList>
    </citation>
    <scope>NUCLEOTIDE SEQUENCE [LARGE SCALE GENOMIC DNA]</scope>
    <source>
        <strain evidence="2 3">3058</strain>
    </source>
</reference>
<gene>
    <name evidence="2" type="ORF">E4L95_07680</name>
</gene>